<gene>
    <name evidence="1" type="ORF">K3G42_027413</name>
</gene>
<evidence type="ECO:0000313" key="1">
    <source>
        <dbReference type="EMBL" id="KAH8005440.1"/>
    </source>
</evidence>
<proteinExistence type="predicted"/>
<reference evidence="1" key="1">
    <citation type="submission" date="2021-08" db="EMBL/GenBank/DDBJ databases">
        <title>The first chromosome-level gecko genome reveals the dynamic sex chromosomes of Neotropical dwarf geckos (Sphaerodactylidae: Sphaerodactylus).</title>
        <authorList>
            <person name="Pinto B.J."/>
            <person name="Keating S.E."/>
            <person name="Gamble T."/>
        </authorList>
    </citation>
    <scope>NUCLEOTIDE SEQUENCE</scope>
    <source>
        <strain evidence="1">TG3544</strain>
    </source>
</reference>
<name>A0ACB8FKL5_9SAUR</name>
<dbReference type="Proteomes" id="UP000827872">
    <property type="component" value="Linkage Group LG04"/>
</dbReference>
<accession>A0ACB8FKL5</accession>
<evidence type="ECO:0000313" key="2">
    <source>
        <dbReference type="Proteomes" id="UP000827872"/>
    </source>
</evidence>
<organism evidence="1 2">
    <name type="scientific">Sphaerodactylus townsendi</name>
    <dbReference type="NCBI Taxonomy" id="933632"/>
    <lineage>
        <taxon>Eukaryota</taxon>
        <taxon>Metazoa</taxon>
        <taxon>Chordata</taxon>
        <taxon>Craniata</taxon>
        <taxon>Vertebrata</taxon>
        <taxon>Euteleostomi</taxon>
        <taxon>Lepidosauria</taxon>
        <taxon>Squamata</taxon>
        <taxon>Bifurcata</taxon>
        <taxon>Gekkota</taxon>
        <taxon>Sphaerodactylidae</taxon>
        <taxon>Sphaerodactylus</taxon>
    </lineage>
</organism>
<sequence>MYFLLCCFSVMQCQLSLFKGGYLTGRRDKACTQLRRYSARPAGSSEKRKGKKEKGGEEGGRGKKESRRRGKKGRQPAEEKPQPAEKPGLTMATEETHNANRFPNTTDCLPHKEEKGAAFSSLHFNKQHPHKTSQPLVLFGHKKNPRRSKRSHKKGEGFFSTISLFSPPPLSFSLPEREKDREGGGDLGGGVVRELIISVFEKETNDL</sequence>
<keyword evidence="2" id="KW-1185">Reference proteome</keyword>
<comment type="caution">
    <text evidence="1">The sequence shown here is derived from an EMBL/GenBank/DDBJ whole genome shotgun (WGS) entry which is preliminary data.</text>
</comment>
<dbReference type="EMBL" id="CM037617">
    <property type="protein sequence ID" value="KAH8005440.1"/>
    <property type="molecule type" value="Genomic_DNA"/>
</dbReference>
<protein>
    <submittedName>
        <fullName evidence="1">Uncharacterized protein</fullName>
    </submittedName>
</protein>